<gene>
    <name evidence="1" type="ORF">E8M01_07910</name>
</gene>
<sequence length="84" mass="9066">MAWDDKLSKPVTLGAGRQLTTLREAADYLRTHFATASRNALLDAAREDLMQAASTGNSADVKAATDQVRSLLAAEHHLDEMAGR</sequence>
<evidence type="ECO:0000313" key="2">
    <source>
        <dbReference type="Proteomes" id="UP000298781"/>
    </source>
</evidence>
<accession>A0A4D7B3I8</accession>
<dbReference type="KEGG" id="pstg:E8M01_07910"/>
<protein>
    <recommendedName>
        <fullName evidence="3">DUF982 domain-containing protein</fullName>
    </recommendedName>
</protein>
<dbReference type="OrthoDB" id="8451632at2"/>
<dbReference type="RefSeq" id="WP_136959632.1">
    <property type="nucleotide sequence ID" value="NZ_CP039690.1"/>
</dbReference>
<evidence type="ECO:0000313" key="1">
    <source>
        <dbReference type="EMBL" id="QCI64176.1"/>
    </source>
</evidence>
<reference evidence="1 2" key="1">
    <citation type="submission" date="2019-04" db="EMBL/GenBank/DDBJ databases">
        <title>Phreatobacter aquaticus sp. nov.</title>
        <authorList>
            <person name="Choi A."/>
        </authorList>
    </citation>
    <scope>NUCLEOTIDE SEQUENCE [LARGE SCALE GENOMIC DNA]</scope>
    <source>
        <strain evidence="1 2">KCTC 52518</strain>
    </source>
</reference>
<dbReference type="Proteomes" id="UP000298781">
    <property type="component" value="Chromosome"/>
</dbReference>
<dbReference type="EMBL" id="CP039690">
    <property type="protein sequence ID" value="QCI64176.1"/>
    <property type="molecule type" value="Genomic_DNA"/>
</dbReference>
<proteinExistence type="predicted"/>
<dbReference type="AlphaFoldDB" id="A0A4D7B3I8"/>
<organism evidence="1 2">
    <name type="scientific">Phreatobacter stygius</name>
    <dbReference type="NCBI Taxonomy" id="1940610"/>
    <lineage>
        <taxon>Bacteria</taxon>
        <taxon>Pseudomonadati</taxon>
        <taxon>Pseudomonadota</taxon>
        <taxon>Alphaproteobacteria</taxon>
        <taxon>Hyphomicrobiales</taxon>
        <taxon>Phreatobacteraceae</taxon>
        <taxon>Phreatobacter</taxon>
    </lineage>
</organism>
<name>A0A4D7B3I8_9HYPH</name>
<keyword evidence="2" id="KW-1185">Reference proteome</keyword>
<evidence type="ECO:0008006" key="3">
    <source>
        <dbReference type="Google" id="ProtNLM"/>
    </source>
</evidence>